<dbReference type="Pfam" id="PF00535">
    <property type="entry name" value="Glycos_transf_2"/>
    <property type="match status" value="1"/>
</dbReference>
<evidence type="ECO:0000256" key="2">
    <source>
        <dbReference type="SAM" id="MobiDB-lite"/>
    </source>
</evidence>
<feature type="compositionally biased region" description="Basic and acidic residues" evidence="2">
    <location>
        <begin position="319"/>
        <end position="330"/>
    </location>
</feature>
<evidence type="ECO:0000259" key="3">
    <source>
        <dbReference type="Pfam" id="PF00535"/>
    </source>
</evidence>
<dbReference type="PANTHER" id="PTHR43630">
    <property type="entry name" value="POLY-BETA-1,6-N-ACETYL-D-GLUCOSAMINE SYNTHASE"/>
    <property type="match status" value="1"/>
</dbReference>
<sequence length="330" mass="38047">MTSSHNLTVIVLTRDEDQHIKRALASVAGIASHCYVIDSGSTDRTCELAQAAGATVLENSWVNYSTQFNWALDHLPAETDWVLRLDADEYLTPELAAEIKEKLARLPTSVAAVNVGRRIHFLGRRIKWGGIFPIRVARLFRYGKGRCENRWMDEHIIFEGRAADFRGELIDDNRNSLTWWTEKHNNYASREVVDLLNLSDRFMASETVANLAQRQQAGFKRWVKEHIYARAPLGLRALVYFLYRYFFRLGFLDGREGLAFHFLQGFWYRYLVDAKLFEVRKYMAENRVDAPSAIEDVLGIQVVNHVSPPPDSSKCVNKRSKESARYNRNQ</sequence>
<keyword evidence="5" id="KW-1185">Reference proteome</keyword>
<accession>A0A399RHD9</accession>
<organism evidence="4 5">
    <name type="scientific">Henriciella algicola</name>
    <dbReference type="NCBI Taxonomy" id="1608422"/>
    <lineage>
        <taxon>Bacteria</taxon>
        <taxon>Pseudomonadati</taxon>
        <taxon>Pseudomonadota</taxon>
        <taxon>Alphaproteobacteria</taxon>
        <taxon>Hyphomonadales</taxon>
        <taxon>Hyphomonadaceae</taxon>
        <taxon>Henriciella</taxon>
    </lineage>
</organism>
<dbReference type="EMBL" id="QWGA01000007">
    <property type="protein sequence ID" value="RIJ29245.1"/>
    <property type="molecule type" value="Genomic_DNA"/>
</dbReference>
<evidence type="ECO:0000313" key="4">
    <source>
        <dbReference type="EMBL" id="RIJ29245.1"/>
    </source>
</evidence>
<feature type="domain" description="Glycosyltransferase 2-like" evidence="3">
    <location>
        <begin position="8"/>
        <end position="119"/>
    </location>
</feature>
<comment type="caution">
    <text evidence="4">The sequence shown here is derived from an EMBL/GenBank/DDBJ whole genome shotgun (WGS) entry which is preliminary data.</text>
</comment>
<feature type="region of interest" description="Disordered" evidence="2">
    <location>
        <begin position="308"/>
        <end position="330"/>
    </location>
</feature>
<dbReference type="GO" id="GO:0016740">
    <property type="term" value="F:transferase activity"/>
    <property type="evidence" value="ECO:0007669"/>
    <property type="project" value="UniProtKB-KW"/>
</dbReference>
<dbReference type="InterPro" id="IPR029044">
    <property type="entry name" value="Nucleotide-diphossugar_trans"/>
</dbReference>
<dbReference type="Gene3D" id="3.90.550.10">
    <property type="entry name" value="Spore Coat Polysaccharide Biosynthesis Protein SpsA, Chain A"/>
    <property type="match status" value="1"/>
</dbReference>
<dbReference type="CDD" id="cd02511">
    <property type="entry name" value="Beta4Glucosyltransferase"/>
    <property type="match status" value="1"/>
</dbReference>
<evidence type="ECO:0000256" key="1">
    <source>
        <dbReference type="ARBA" id="ARBA00038494"/>
    </source>
</evidence>
<name>A0A399RHD9_9PROT</name>
<dbReference type="Proteomes" id="UP000265845">
    <property type="component" value="Unassembled WGS sequence"/>
</dbReference>
<dbReference type="OrthoDB" id="9815923at2"/>
<keyword evidence="4" id="KW-0808">Transferase</keyword>
<proteinExistence type="inferred from homology"/>
<dbReference type="SUPFAM" id="SSF53448">
    <property type="entry name" value="Nucleotide-diphospho-sugar transferases"/>
    <property type="match status" value="1"/>
</dbReference>
<protein>
    <submittedName>
        <fullName evidence="4">Glycosyltransferase family 2 protein</fullName>
    </submittedName>
</protein>
<dbReference type="AlphaFoldDB" id="A0A399RHD9"/>
<dbReference type="RefSeq" id="WP_119454659.1">
    <property type="nucleotide sequence ID" value="NZ_QWGA01000007.1"/>
</dbReference>
<dbReference type="InterPro" id="IPR001173">
    <property type="entry name" value="Glyco_trans_2-like"/>
</dbReference>
<dbReference type="PANTHER" id="PTHR43630:SF2">
    <property type="entry name" value="GLYCOSYLTRANSFERASE"/>
    <property type="match status" value="1"/>
</dbReference>
<evidence type="ECO:0000313" key="5">
    <source>
        <dbReference type="Proteomes" id="UP000265845"/>
    </source>
</evidence>
<gene>
    <name evidence="4" type="ORF">D1222_12685</name>
</gene>
<reference evidence="4 5" key="1">
    <citation type="submission" date="2018-08" db="EMBL/GenBank/DDBJ databases">
        <title>Henriciella mobilis sp. nov., isolated from seawater.</title>
        <authorList>
            <person name="Cheng H."/>
            <person name="Wu Y.-H."/>
            <person name="Xu X.-W."/>
            <person name="Guo L.-L."/>
        </authorList>
    </citation>
    <scope>NUCLEOTIDE SEQUENCE [LARGE SCALE GENOMIC DNA]</scope>
    <source>
        <strain evidence="4 5">CCUG67844</strain>
    </source>
</reference>
<comment type="similarity">
    <text evidence="1">Belongs to the glycosyltransferase 2 family. WaaE/KdtX subfamily.</text>
</comment>